<reference evidence="1" key="2">
    <citation type="submission" date="2022-06" db="UniProtKB">
        <authorList>
            <consortium name="EnsemblMetazoa"/>
        </authorList>
    </citation>
    <scope>IDENTIFICATION</scope>
</reference>
<dbReference type="EnsemblMetazoa" id="OVOC5198.1">
    <property type="protein sequence ID" value="OVOC5198.1"/>
    <property type="gene ID" value="WBGene00242007"/>
</dbReference>
<keyword evidence="2" id="KW-1185">Reference proteome</keyword>
<dbReference type="AlphaFoldDB" id="A0A8R1TVA4"/>
<dbReference type="Proteomes" id="UP000024404">
    <property type="component" value="Unassembled WGS sequence"/>
</dbReference>
<accession>A0A8R1TVA4</accession>
<protein>
    <recommendedName>
        <fullName evidence="3">LIM zinc-binding domain-containing protein</fullName>
    </recommendedName>
</protein>
<organism evidence="1 2">
    <name type="scientific">Onchocerca volvulus</name>
    <dbReference type="NCBI Taxonomy" id="6282"/>
    <lineage>
        <taxon>Eukaryota</taxon>
        <taxon>Metazoa</taxon>
        <taxon>Ecdysozoa</taxon>
        <taxon>Nematoda</taxon>
        <taxon>Chromadorea</taxon>
        <taxon>Rhabditida</taxon>
        <taxon>Spirurina</taxon>
        <taxon>Spiruromorpha</taxon>
        <taxon>Filarioidea</taxon>
        <taxon>Onchocercidae</taxon>
        <taxon>Onchocerca</taxon>
    </lineage>
</organism>
<evidence type="ECO:0000313" key="2">
    <source>
        <dbReference type="Proteomes" id="UP000024404"/>
    </source>
</evidence>
<sequence length="131" mass="15488">MLASLTEWVEGTELLPPLWINGDWKAVINLVLLDLVRDVREYVKNSFCCCGSRLRSASLFIRWLCLLQYICIKNSIPIELKVFHRKCFICSECGKSLHRFSYRDQMETLMCYKHSPHFCSRRNLPKTSYVY</sequence>
<evidence type="ECO:0000313" key="1">
    <source>
        <dbReference type="EnsemblMetazoa" id="OVOC5198.1"/>
    </source>
</evidence>
<name>A0A8R1TVA4_ONCVO</name>
<dbReference type="EMBL" id="CMVM020000150">
    <property type="status" value="NOT_ANNOTATED_CDS"/>
    <property type="molecule type" value="Genomic_DNA"/>
</dbReference>
<reference evidence="2" key="1">
    <citation type="submission" date="2013-10" db="EMBL/GenBank/DDBJ databases">
        <title>Genome sequencing of Onchocerca volvulus.</title>
        <authorList>
            <person name="Cotton J."/>
            <person name="Tsai J."/>
            <person name="Stanley E."/>
            <person name="Tracey A."/>
            <person name="Holroyd N."/>
            <person name="Lustigman S."/>
            <person name="Berriman M."/>
        </authorList>
    </citation>
    <scope>NUCLEOTIDE SEQUENCE</scope>
</reference>
<dbReference type="Gene3D" id="2.10.110.10">
    <property type="entry name" value="Cysteine Rich Protein"/>
    <property type="match status" value="1"/>
</dbReference>
<proteinExistence type="predicted"/>
<evidence type="ECO:0008006" key="3">
    <source>
        <dbReference type="Google" id="ProtNLM"/>
    </source>
</evidence>